<dbReference type="AlphaFoldDB" id="A0A6C7E4P0"/>
<evidence type="ECO:0000313" key="3">
    <source>
        <dbReference type="EMBL" id="BAN01503.1"/>
    </source>
</evidence>
<dbReference type="Proteomes" id="UP000011863">
    <property type="component" value="Chromosome"/>
</dbReference>
<dbReference type="Gene3D" id="3.30.530.20">
    <property type="match status" value="1"/>
</dbReference>
<evidence type="ECO:0000259" key="2">
    <source>
        <dbReference type="PROSITE" id="PS51819"/>
    </source>
</evidence>
<dbReference type="PROSITE" id="PS51819">
    <property type="entry name" value="VOC"/>
    <property type="match status" value="1"/>
</dbReference>
<dbReference type="InterPro" id="IPR037523">
    <property type="entry name" value="VOC_core"/>
</dbReference>
<name>A0A6C7E4P0_ILUCY</name>
<sequence>MISLTLAQAAVTDLPTAEAWYARLLAAAPSTRPMDGLIEWRFGPTHGLQVFHDSDRAGTSTVILGLTDLDNEVERLDREAIEHSGIQDGGGGRLAIATDPDGNQVILLDPDAARNPVGDGSVVGATFHIERVLDASLERVWDAYADVAQRSVWSVPKGEVVEYGANDFVAGGIDEYRCGPPDDLANRVTTRYRAIHAPHSFVTTNEIDRDDTPVAVDTTCWRLETDGLTTTVSIDVQVTSLVGAAMLDGYRNGHERTLDHLQEFLA</sequence>
<evidence type="ECO:0000256" key="1">
    <source>
        <dbReference type="ARBA" id="ARBA00006817"/>
    </source>
</evidence>
<evidence type="ECO:0000313" key="4">
    <source>
        <dbReference type="Proteomes" id="UP000011863"/>
    </source>
</evidence>
<dbReference type="CDD" id="cd06587">
    <property type="entry name" value="VOC"/>
    <property type="match status" value="1"/>
</dbReference>
<protein>
    <recommendedName>
        <fullName evidence="2">VOC domain-containing protein</fullName>
    </recommendedName>
</protein>
<dbReference type="InterPro" id="IPR029068">
    <property type="entry name" value="Glyas_Bleomycin-R_OHBP_Dase"/>
</dbReference>
<dbReference type="OrthoDB" id="2453533at2"/>
<gene>
    <name evidence="3" type="ORF">YM304_11890</name>
</gene>
<dbReference type="Gene3D" id="3.10.180.10">
    <property type="entry name" value="2,3-Dihydroxybiphenyl 1,2-Dioxygenase, domain 1"/>
    <property type="match status" value="1"/>
</dbReference>
<comment type="similarity">
    <text evidence="1">Belongs to the AHA1 family.</text>
</comment>
<dbReference type="Pfam" id="PF08327">
    <property type="entry name" value="AHSA1"/>
    <property type="match status" value="1"/>
</dbReference>
<dbReference type="SUPFAM" id="SSF55961">
    <property type="entry name" value="Bet v1-like"/>
    <property type="match status" value="1"/>
</dbReference>
<dbReference type="EMBL" id="AP012057">
    <property type="protein sequence ID" value="BAN01503.1"/>
    <property type="molecule type" value="Genomic_DNA"/>
</dbReference>
<proteinExistence type="inferred from homology"/>
<organism evidence="3 4">
    <name type="scientific">Ilumatobacter coccineus (strain NBRC 103263 / KCTC 29153 / YM16-304)</name>
    <dbReference type="NCBI Taxonomy" id="1313172"/>
    <lineage>
        <taxon>Bacteria</taxon>
        <taxon>Bacillati</taxon>
        <taxon>Actinomycetota</taxon>
        <taxon>Acidimicrobiia</taxon>
        <taxon>Acidimicrobiales</taxon>
        <taxon>Ilumatobacteraceae</taxon>
        <taxon>Ilumatobacter</taxon>
    </lineage>
</organism>
<dbReference type="KEGG" id="aym:YM304_11890"/>
<dbReference type="SUPFAM" id="SSF54593">
    <property type="entry name" value="Glyoxalase/Bleomycin resistance protein/Dihydroxybiphenyl dioxygenase"/>
    <property type="match status" value="1"/>
</dbReference>
<accession>A0A6C7E4P0</accession>
<feature type="domain" description="VOC" evidence="2">
    <location>
        <begin position="3"/>
        <end position="110"/>
    </location>
</feature>
<dbReference type="RefSeq" id="WP_015440750.1">
    <property type="nucleotide sequence ID" value="NC_020520.1"/>
</dbReference>
<dbReference type="InterPro" id="IPR023393">
    <property type="entry name" value="START-like_dom_sf"/>
</dbReference>
<dbReference type="InterPro" id="IPR013538">
    <property type="entry name" value="ASHA1/2-like_C"/>
</dbReference>
<reference evidence="3 4" key="1">
    <citation type="journal article" date="2013" name="Int. J. Syst. Evol. Microbiol.">
        <title>Ilumatobacter nonamiense sp. nov. and Ilumatobacter coccineum sp. nov., isolated from seashore sand.</title>
        <authorList>
            <person name="Matsumoto A."/>
            <person name="Kasai H."/>
            <person name="Matsuo Y."/>
            <person name="Shizuri Y."/>
            <person name="Ichikawa N."/>
            <person name="Fujita N."/>
            <person name="Omura S."/>
            <person name="Takahashi Y."/>
        </authorList>
    </citation>
    <scope>NUCLEOTIDE SEQUENCE [LARGE SCALE GENOMIC DNA]</scope>
    <source>
        <strain evidence="4">NBRC 103263 / KCTC 29153 / YM16-304</strain>
    </source>
</reference>
<keyword evidence="4" id="KW-1185">Reference proteome</keyword>